<keyword evidence="6 10" id="KW-0274">FAD</keyword>
<protein>
    <recommendedName>
        <fullName evidence="2 10">FAD:protein FMN transferase</fullName>
        <ecNumber evidence="1 10">2.7.1.180</ecNumber>
    </recommendedName>
    <alternativeName>
        <fullName evidence="8 10">Flavin transferase</fullName>
    </alternativeName>
</protein>
<keyword evidence="3 10" id="KW-0285">Flavoprotein</keyword>
<evidence type="ECO:0000313" key="15">
    <source>
        <dbReference type="Proteomes" id="UP000190973"/>
    </source>
</evidence>
<keyword evidence="5 10" id="KW-0479">Metal-binding</keyword>
<comment type="catalytic activity">
    <reaction evidence="9 10 12">
        <text>L-threonyl-[protein] + FAD = FMN-L-threonyl-[protein] + AMP + H(+)</text>
        <dbReference type="Rhea" id="RHEA:36847"/>
        <dbReference type="Rhea" id="RHEA-COMP:11060"/>
        <dbReference type="Rhea" id="RHEA-COMP:11061"/>
        <dbReference type="ChEBI" id="CHEBI:15378"/>
        <dbReference type="ChEBI" id="CHEBI:30013"/>
        <dbReference type="ChEBI" id="CHEBI:57692"/>
        <dbReference type="ChEBI" id="CHEBI:74257"/>
        <dbReference type="ChEBI" id="CHEBI:456215"/>
        <dbReference type="EC" id="2.7.1.180"/>
    </reaction>
</comment>
<dbReference type="PANTHER" id="PTHR30040">
    <property type="entry name" value="THIAMINE BIOSYNTHESIS LIPOPROTEIN APBE"/>
    <property type="match status" value="1"/>
</dbReference>
<evidence type="ECO:0000256" key="5">
    <source>
        <dbReference type="ARBA" id="ARBA00022723"/>
    </source>
</evidence>
<evidence type="ECO:0000313" key="14">
    <source>
        <dbReference type="EMBL" id="OOM51527.1"/>
    </source>
</evidence>
<dbReference type="InterPro" id="IPR024932">
    <property type="entry name" value="ApbE"/>
</dbReference>
<evidence type="ECO:0000256" key="4">
    <source>
        <dbReference type="ARBA" id="ARBA00022679"/>
    </source>
</evidence>
<dbReference type="EC" id="2.7.1.180" evidence="1 10"/>
<comment type="function">
    <text evidence="12">Flavin transferase that catalyzes the transfer of the FMN moiety of FAD and its covalent binding to the hydroxyl group of a threonine residue in a target flavoprotein.</text>
</comment>
<keyword evidence="12 14" id="KW-0449">Lipoprotein</keyword>
<evidence type="ECO:0000256" key="9">
    <source>
        <dbReference type="ARBA" id="ARBA00048540"/>
    </source>
</evidence>
<evidence type="ECO:0000256" key="7">
    <source>
        <dbReference type="ARBA" id="ARBA00022842"/>
    </source>
</evidence>
<evidence type="ECO:0000256" key="12">
    <source>
        <dbReference type="RuleBase" id="RU363002"/>
    </source>
</evidence>
<accession>A0A1S8RE79</accession>
<dbReference type="Gene3D" id="3.10.520.10">
    <property type="entry name" value="ApbE-like domains"/>
    <property type="match status" value="1"/>
</dbReference>
<dbReference type="PIRSF" id="PIRSF006268">
    <property type="entry name" value="ApbE"/>
    <property type="match status" value="1"/>
</dbReference>
<evidence type="ECO:0000256" key="3">
    <source>
        <dbReference type="ARBA" id="ARBA00022630"/>
    </source>
</evidence>
<feature type="signal peptide" evidence="12">
    <location>
        <begin position="1"/>
        <end position="24"/>
    </location>
</feature>
<dbReference type="Proteomes" id="UP000190973">
    <property type="component" value="Unassembled WGS sequence"/>
</dbReference>
<dbReference type="AlphaFoldDB" id="A0A1S8RE79"/>
<comment type="caution">
    <text evidence="14">The sequence shown here is derived from an EMBL/GenBank/DDBJ whole genome shotgun (WGS) entry which is preliminary data.</text>
</comment>
<name>A0A1S8RE79_CLOBE</name>
<reference evidence="14 15" key="1">
    <citation type="submission" date="2016-05" db="EMBL/GenBank/DDBJ databases">
        <title>Microbial solvent formation.</title>
        <authorList>
            <person name="Poehlein A."/>
            <person name="Montoya Solano J.D."/>
            <person name="Flitsch S."/>
            <person name="Krabben P."/>
            <person name="Duerre P."/>
            <person name="Daniel R."/>
        </authorList>
    </citation>
    <scope>NUCLEOTIDE SEQUENCE [LARGE SCALE GENOMIC DNA]</scope>
    <source>
        <strain evidence="14 15">DSM 53</strain>
    </source>
</reference>
<keyword evidence="12" id="KW-1003">Cell membrane</keyword>
<dbReference type="SUPFAM" id="SSF143631">
    <property type="entry name" value="ApbE-like"/>
    <property type="match status" value="1"/>
</dbReference>
<dbReference type="GO" id="GO:0046872">
    <property type="term" value="F:metal ion binding"/>
    <property type="evidence" value="ECO:0007669"/>
    <property type="project" value="UniProtKB-UniRule"/>
</dbReference>
<dbReference type="EMBL" id="JABSWW010000001">
    <property type="protein sequence ID" value="NRT92103.1"/>
    <property type="molecule type" value="Genomic_DNA"/>
</dbReference>
<dbReference type="EMBL" id="LZZI01000248">
    <property type="protein sequence ID" value="OOM51527.1"/>
    <property type="molecule type" value="Genomic_DNA"/>
</dbReference>
<dbReference type="GO" id="GO:0016740">
    <property type="term" value="F:transferase activity"/>
    <property type="evidence" value="ECO:0007669"/>
    <property type="project" value="UniProtKB-UniRule"/>
</dbReference>
<keyword evidence="4 10" id="KW-0808">Transferase</keyword>
<dbReference type="PROSITE" id="PS51257">
    <property type="entry name" value="PROKAR_LIPOPROTEIN"/>
    <property type="match status" value="1"/>
</dbReference>
<comment type="cofactor">
    <cofactor evidence="11">
        <name>Mg(2+)</name>
        <dbReference type="ChEBI" id="CHEBI:18420"/>
    </cofactor>
    <cofactor evidence="11">
        <name>Mn(2+)</name>
        <dbReference type="ChEBI" id="CHEBI:29035"/>
    </cofactor>
    <text evidence="11">Magnesium. Can also use manganese.</text>
</comment>
<organism evidence="14 15">
    <name type="scientific">Clostridium beijerinckii</name>
    <name type="common">Clostridium MP</name>
    <dbReference type="NCBI Taxonomy" id="1520"/>
    <lineage>
        <taxon>Bacteria</taxon>
        <taxon>Bacillati</taxon>
        <taxon>Bacillota</taxon>
        <taxon>Clostridia</taxon>
        <taxon>Eubacteriales</taxon>
        <taxon>Clostridiaceae</taxon>
        <taxon>Clostridium</taxon>
    </lineage>
</organism>
<proteinExistence type="inferred from homology"/>
<comment type="subcellular location">
    <subcellularLocation>
        <location evidence="12">Cell inner membrane</location>
        <topology evidence="12">Lipid-anchor</topology>
        <orientation evidence="12">Periplasmic side</orientation>
    </subcellularLocation>
</comment>
<keyword evidence="7 10" id="KW-0460">Magnesium</keyword>
<feature type="binding site" evidence="11">
    <location>
        <position position="171"/>
    </location>
    <ligand>
        <name>Mg(2+)</name>
        <dbReference type="ChEBI" id="CHEBI:18420"/>
    </ligand>
</feature>
<dbReference type="PANTHER" id="PTHR30040:SF2">
    <property type="entry name" value="FAD:PROTEIN FMN TRANSFERASE"/>
    <property type="match status" value="1"/>
</dbReference>
<dbReference type="RefSeq" id="WP_077841144.1">
    <property type="nucleotide sequence ID" value="NZ_JABSWW010000001.1"/>
</dbReference>
<keyword evidence="12" id="KW-0997">Cell inner membrane</keyword>
<keyword evidence="12" id="KW-0732">Signal</keyword>
<evidence type="ECO:0000256" key="6">
    <source>
        <dbReference type="ARBA" id="ARBA00022827"/>
    </source>
</evidence>
<reference evidence="13" key="3">
    <citation type="journal article" date="2022" name="Nat. Biotechnol.">
        <title>Carbon-negative production of acetone and isopropanol by gas fermentation at industrial pilot scale.</title>
        <authorList>
            <person name="Liew F.E."/>
            <person name="Nogle R."/>
            <person name="Abdalla T."/>
            <person name="Rasor B.J."/>
            <person name="Canter C."/>
            <person name="Jensen R.O."/>
            <person name="Wang L."/>
            <person name="Strutz J."/>
            <person name="Chirania P."/>
            <person name="De Tissera S."/>
            <person name="Mueller A.P."/>
            <person name="Ruan Z."/>
            <person name="Gao A."/>
            <person name="Tran L."/>
            <person name="Engle N.L."/>
            <person name="Bromley J.C."/>
            <person name="Daniell J."/>
            <person name="Conrado R."/>
            <person name="Tschaplinski T.J."/>
            <person name="Giannone R.J."/>
            <person name="Hettich R.L."/>
            <person name="Karim A.S."/>
            <person name="Simpson S.D."/>
            <person name="Brown S.D."/>
            <person name="Leang C."/>
            <person name="Jewett M.C."/>
            <person name="Kopke M."/>
        </authorList>
    </citation>
    <scope>NUCLEOTIDE SEQUENCE</scope>
    <source>
        <strain evidence="13">DJ080</strain>
    </source>
</reference>
<reference evidence="13" key="2">
    <citation type="submission" date="2020-05" db="EMBL/GenBank/DDBJ databases">
        <authorList>
            <person name="Brown S."/>
            <person name="Huntemann M."/>
            <person name="Clum A."/>
            <person name="Spunde A."/>
            <person name="Palaniappan K."/>
            <person name="Ritter S."/>
            <person name="Mikhailova N."/>
            <person name="Chen I.-M."/>
            <person name="Stamatis D."/>
            <person name="Reddy T."/>
            <person name="O'Malley R."/>
            <person name="Daum C."/>
            <person name="Shapiro N."/>
            <person name="Ivanova N."/>
            <person name="Kyrpides N."/>
            <person name="Woyke T."/>
        </authorList>
    </citation>
    <scope>NUCLEOTIDE SEQUENCE</scope>
    <source>
        <strain evidence="13">DJ080</strain>
    </source>
</reference>
<sequence>MIKKISMLMTCILCILIFSGCSKNQEIITKTALKMDTVFQLKAYGPKANEAIEASLSRLDEIEQMASVTIDSSDISKINQAAGKEYVQVHPEIIKMVETAVKYSKLSNGVFDITVGPLVNLWGIGTDNERIPTDEEIKSKLPLVGYNDISINEENNSIKLLKEGMAIDLGGIAKGFAADEVLKIYKEYDIKGGIISLGGSSIYTVGQKPDGTPWNVGVKHPRKDSDQDYVGIINLSEQALSTSGDYERYFIKDGKRYHHILNPSTGYPTDNGVMSVTIVVDSSIPDSNMLADILTKTVFIAGVDNGLKFIDSLQGVSCMAITSDYNIYKSSNWNIKLDKLDPEFKFAN</sequence>
<evidence type="ECO:0000313" key="13">
    <source>
        <dbReference type="EMBL" id="NRT92103.1"/>
    </source>
</evidence>
<evidence type="ECO:0000256" key="10">
    <source>
        <dbReference type="PIRNR" id="PIRNR006268"/>
    </source>
</evidence>
<evidence type="ECO:0000256" key="2">
    <source>
        <dbReference type="ARBA" id="ARBA00016337"/>
    </source>
</evidence>
<comment type="similarity">
    <text evidence="10 12">Belongs to the ApbE family.</text>
</comment>
<dbReference type="Proteomes" id="UP001193748">
    <property type="component" value="Unassembled WGS sequence"/>
</dbReference>
<evidence type="ECO:0000256" key="11">
    <source>
        <dbReference type="PIRSR" id="PIRSR006268-2"/>
    </source>
</evidence>
<gene>
    <name evidence="14" type="primary">apbE_2</name>
    <name evidence="13" type="ORF">B0H41_005782</name>
    <name evidence="14" type="ORF">CLBCK_50190</name>
</gene>
<keyword evidence="12" id="KW-0472">Membrane</keyword>
<evidence type="ECO:0000256" key="8">
    <source>
        <dbReference type="ARBA" id="ARBA00031306"/>
    </source>
</evidence>
<dbReference type="Pfam" id="PF02424">
    <property type="entry name" value="ApbE"/>
    <property type="match status" value="1"/>
</dbReference>
<feature type="chain" id="PRO_5033203759" description="FAD:protein FMN transferase" evidence="12">
    <location>
        <begin position="25"/>
        <end position="348"/>
    </location>
</feature>
<evidence type="ECO:0000256" key="1">
    <source>
        <dbReference type="ARBA" id="ARBA00011955"/>
    </source>
</evidence>
<dbReference type="InterPro" id="IPR003374">
    <property type="entry name" value="ApbE-like_sf"/>
</dbReference>
<feature type="binding site" evidence="11">
    <location>
        <position position="292"/>
    </location>
    <ligand>
        <name>Mg(2+)</name>
        <dbReference type="ChEBI" id="CHEBI:18420"/>
    </ligand>
</feature>
<dbReference type="GO" id="GO:0005886">
    <property type="term" value="C:plasma membrane"/>
    <property type="evidence" value="ECO:0007669"/>
    <property type="project" value="UniProtKB-SubCell"/>
</dbReference>